<dbReference type="Proteomes" id="UP000233766">
    <property type="component" value="Unassembled WGS sequence"/>
</dbReference>
<dbReference type="InterPro" id="IPR048020">
    <property type="entry name" value="Transpos_IS3"/>
</dbReference>
<dbReference type="PROSITE" id="PS50994">
    <property type="entry name" value="INTEGRASE"/>
    <property type="match status" value="1"/>
</dbReference>
<dbReference type="GO" id="GO:0003676">
    <property type="term" value="F:nucleic acid binding"/>
    <property type="evidence" value="ECO:0007669"/>
    <property type="project" value="InterPro"/>
</dbReference>
<accession>A0A2N3VK12</accession>
<evidence type="ECO:0000313" key="3">
    <source>
        <dbReference type="EMBL" id="PKV81954.1"/>
    </source>
</evidence>
<dbReference type="Pfam" id="PF13276">
    <property type="entry name" value="HTH_21"/>
    <property type="match status" value="1"/>
</dbReference>
<comment type="caution">
    <text evidence="3">The sequence shown here is derived from an EMBL/GenBank/DDBJ whole genome shotgun (WGS) entry which is preliminary data.</text>
</comment>
<dbReference type="OrthoDB" id="4469055at2"/>
<evidence type="ECO:0000259" key="2">
    <source>
        <dbReference type="PROSITE" id="PS50994"/>
    </source>
</evidence>
<dbReference type="InterPro" id="IPR001584">
    <property type="entry name" value="Integrase_cat-core"/>
</dbReference>
<name>A0A2N3VK12_9NOCA</name>
<dbReference type="PANTHER" id="PTHR46889:SF5">
    <property type="entry name" value="INTEGRASE PROTEIN"/>
    <property type="match status" value="1"/>
</dbReference>
<comment type="function">
    <text evidence="1">Involved in the transposition of the insertion sequence.</text>
</comment>
<dbReference type="InterPro" id="IPR050900">
    <property type="entry name" value="Transposase_IS3/IS150/IS904"/>
</dbReference>
<dbReference type="InterPro" id="IPR012337">
    <property type="entry name" value="RNaseH-like_sf"/>
</dbReference>
<dbReference type="Gene3D" id="3.30.420.10">
    <property type="entry name" value="Ribonuclease H-like superfamily/Ribonuclease H"/>
    <property type="match status" value="1"/>
</dbReference>
<dbReference type="Pfam" id="PF00665">
    <property type="entry name" value="rve"/>
    <property type="match status" value="1"/>
</dbReference>
<dbReference type="AlphaFoldDB" id="A0A2N3VK12"/>
<sequence length="292" mass="33105">MIIGFIDEYRQAYGVESICGALSAHGIQFAPRTYRKARCRPPSARDITDAYVENTLRDLVGSPEQMYGRRKMTRYLRRRGHRVAFCTVDRIMRDLGMNGAVRGRRHRTTIPDKDGIRARDKLNRDFTATAPNLVWVADFTYVSTWTGWAYVAFVFDAYSRAIVGWTTAATKTTALVSKALNMALWRRDHYGRPIVPGLIHHSDAGSQYTSVMFTETLVLQGLSASISSVGDAYDNALAESIIGLFKTEVVNRHGPFKTLPEVEFALMEWVDWYNNARLHSRLDYLTPAEHEA</sequence>
<reference evidence="3 4" key="1">
    <citation type="submission" date="2017-12" db="EMBL/GenBank/DDBJ databases">
        <title>Sequencing the genomes of 1000 Actinobacteria strains.</title>
        <authorList>
            <person name="Klenk H.-P."/>
        </authorList>
    </citation>
    <scope>NUCLEOTIDE SEQUENCE [LARGE SCALE GENOMIC DNA]</scope>
    <source>
        <strain evidence="3 4">DSM 44489</strain>
    </source>
</reference>
<dbReference type="InterPro" id="IPR025948">
    <property type="entry name" value="HTH-like_dom"/>
</dbReference>
<feature type="domain" description="Integrase catalytic" evidence="2">
    <location>
        <begin position="127"/>
        <end position="292"/>
    </location>
</feature>
<dbReference type="Pfam" id="PF13333">
    <property type="entry name" value="rve_2"/>
    <property type="match status" value="1"/>
</dbReference>
<evidence type="ECO:0000313" key="4">
    <source>
        <dbReference type="Proteomes" id="UP000233766"/>
    </source>
</evidence>
<keyword evidence="4" id="KW-1185">Reference proteome</keyword>
<organism evidence="3 4">
    <name type="scientific">Nocardia fluminea</name>
    <dbReference type="NCBI Taxonomy" id="134984"/>
    <lineage>
        <taxon>Bacteria</taxon>
        <taxon>Bacillati</taxon>
        <taxon>Actinomycetota</taxon>
        <taxon>Actinomycetes</taxon>
        <taxon>Mycobacteriales</taxon>
        <taxon>Nocardiaceae</taxon>
        <taxon>Nocardia</taxon>
    </lineage>
</organism>
<dbReference type="RefSeq" id="WP_101467585.1">
    <property type="nucleotide sequence ID" value="NZ_PJMW01000002.1"/>
</dbReference>
<dbReference type="SUPFAM" id="SSF53098">
    <property type="entry name" value="Ribonuclease H-like"/>
    <property type="match status" value="1"/>
</dbReference>
<dbReference type="NCBIfam" id="NF033516">
    <property type="entry name" value="transpos_IS3"/>
    <property type="match status" value="1"/>
</dbReference>
<dbReference type="PANTHER" id="PTHR46889">
    <property type="entry name" value="TRANSPOSASE INSF FOR INSERTION SEQUENCE IS3B-RELATED"/>
    <property type="match status" value="1"/>
</dbReference>
<dbReference type="InterPro" id="IPR036397">
    <property type="entry name" value="RNaseH_sf"/>
</dbReference>
<dbReference type="GO" id="GO:0015074">
    <property type="term" value="P:DNA integration"/>
    <property type="evidence" value="ECO:0007669"/>
    <property type="project" value="InterPro"/>
</dbReference>
<gene>
    <name evidence="3" type="ORF">ATK86_6433</name>
</gene>
<dbReference type="EMBL" id="PJMW01000002">
    <property type="protein sequence ID" value="PKV81954.1"/>
    <property type="molecule type" value="Genomic_DNA"/>
</dbReference>
<proteinExistence type="predicted"/>
<protein>
    <submittedName>
        <fullName evidence="3">Transposase InsO family protein</fullName>
    </submittedName>
</protein>
<evidence type="ECO:0000256" key="1">
    <source>
        <dbReference type="ARBA" id="ARBA00002286"/>
    </source>
</evidence>